<comment type="caution">
    <text evidence="2">The sequence shown here is derived from an EMBL/GenBank/DDBJ whole genome shotgun (WGS) entry which is preliminary data.</text>
</comment>
<dbReference type="EMBL" id="RKLY01000006">
    <property type="protein sequence ID" value="TGD24338.1"/>
    <property type="molecule type" value="Genomic_DNA"/>
</dbReference>
<sequence length="620" mass="67351">MSLQPIVLDTDKTTPIYELPLKIRQGDTGDELQVTLGKSFEKYTDLSKVDIELIAKTPDQRLIKQTVTDKSGNTFKVKFPDEMYTNVGVFRNMYFKVGDDSTSSVKLVVLQGIGSIKEAGSYIDDFETLIDEAESYVLALKDFADTGNATIDDKVTELTGKMQSFVDKSKEDLDAAKAAWSTFQSSSQTAATSQRDGFDAEFNKLISDDKATFKDITTEFNTAVDTAKSQNTANQTTFESAESKRASDFKTQSEGFSTSATSQRSGFDTTFKKFISDNQTSVDALKSDLTSATSAGTKQNADNQTAFNSAQSKRATDFTNSQKANSTAFTSAQDKRTSDFNSQKSGFETDFGKQKTDFENRFKALLTTLQGDFDDFKDLINNDVTSLNNKLKTVGTNVDSMEARANEIASTLHDVDLTQMATNKADIDKLKADNTVNKKDIASLKTDNGANKSNIGKLQTSVNTNTTNVGKLQTDVVNNTKKFANYTSTADLNTKLNSYATQAKLTDALKSYSTTANVDSKIATGVGQAKTYAEQSIKDIIGAAPDTLDTIGELADAVTKNKDGVQAINEGITKKADKTDVTALQNTVQTMITSISQADYDKLVSAGTVDPKILYVIPDA</sequence>
<dbReference type="Proteomes" id="UP000298021">
    <property type="component" value="Unassembled WGS sequence"/>
</dbReference>
<evidence type="ECO:0000256" key="1">
    <source>
        <dbReference type="SAM" id="MobiDB-lite"/>
    </source>
</evidence>
<dbReference type="RefSeq" id="WP_135371576.1">
    <property type="nucleotide sequence ID" value="NZ_RKLY01000006.1"/>
</dbReference>
<feature type="compositionally biased region" description="Polar residues" evidence="1">
    <location>
        <begin position="249"/>
        <end position="264"/>
    </location>
</feature>
<evidence type="ECO:0000313" key="2">
    <source>
        <dbReference type="EMBL" id="TGD24338.1"/>
    </source>
</evidence>
<reference evidence="2 3" key="1">
    <citation type="submission" date="2018-10" db="EMBL/GenBank/DDBJ databases">
        <title>Lactobacillus sp. R7 and Lactobacillus sp. R19 isolated from fermented mustard green product of Taiwan.</title>
        <authorList>
            <person name="Lin S.-T."/>
        </authorList>
    </citation>
    <scope>NUCLEOTIDE SEQUENCE [LARGE SCALE GENOMIC DNA]</scope>
    <source>
        <strain evidence="2 3">BCRC 81127</strain>
    </source>
</reference>
<proteinExistence type="predicted"/>
<name>A0A4Z0JQB5_9LACO</name>
<protein>
    <submittedName>
        <fullName evidence="2">Phage tail protein</fullName>
    </submittedName>
</protein>
<dbReference type="AlphaFoldDB" id="A0A4Z0JQB5"/>
<feature type="region of interest" description="Disordered" evidence="1">
    <location>
        <begin position="293"/>
        <end position="346"/>
    </location>
</feature>
<feature type="compositionally biased region" description="Polar residues" evidence="1">
    <location>
        <begin position="228"/>
        <end position="240"/>
    </location>
</feature>
<evidence type="ECO:0000313" key="3">
    <source>
        <dbReference type="Proteomes" id="UP000298021"/>
    </source>
</evidence>
<feature type="compositionally biased region" description="Polar residues" evidence="1">
    <location>
        <begin position="293"/>
        <end position="332"/>
    </location>
</feature>
<organism evidence="2 3">
    <name type="scientific">Companilactobacillus suantsaicola</name>
    <dbReference type="NCBI Taxonomy" id="2487723"/>
    <lineage>
        <taxon>Bacteria</taxon>
        <taxon>Bacillati</taxon>
        <taxon>Bacillota</taxon>
        <taxon>Bacilli</taxon>
        <taxon>Lactobacillales</taxon>
        <taxon>Lactobacillaceae</taxon>
        <taxon>Companilactobacillus</taxon>
    </lineage>
</organism>
<accession>A0A4Z0JQB5</accession>
<feature type="region of interest" description="Disordered" evidence="1">
    <location>
        <begin position="228"/>
        <end position="264"/>
    </location>
</feature>
<keyword evidence="3" id="KW-1185">Reference proteome</keyword>
<dbReference type="OrthoDB" id="2272804at2"/>
<dbReference type="Gene3D" id="1.20.5.340">
    <property type="match status" value="1"/>
</dbReference>
<gene>
    <name evidence="2" type="ORF">EGT49_03520</name>
</gene>